<dbReference type="Proteomes" id="UP000237889">
    <property type="component" value="Chromosome"/>
</dbReference>
<accession>A0A2S0NI23</accession>
<dbReference type="EMBL" id="CP027668">
    <property type="protein sequence ID" value="AVO47812.1"/>
    <property type="molecule type" value="Genomic_DNA"/>
</dbReference>
<sequence>MTLSTLAAGIVAPLVGFAGTVALVIAAAQAVGATPAETISWLAAISLAKALGGIALTWRYRIPVVLAWSTPGAALIGASSGIAFPQAVGAFVLAAGLIILTGLVKPLGDWVAKLPAAIASAMLAGILVKFVMDVALAAPGAPWLVLPLVAIFLVMRLAHPASAMLAVVAAGVALTYALGLAGPLPTDLGLAHVVWTTPVFDPAVLIGLGVPLYLVTMAGQNLPGIAVLRANGYDPKVGPIIATTGFVSLLSAPFGAHPSNLAAITAAIAAGPDSHPDPAKRWPAGIVYGIAFLFFAAFAGPFVALFAAMPKALIATIAGLALSGALMGSLAVAMGDVQTRFPALLTFAVAASGVTVAGIGAAFWGLAAGLVAFAVERAWQAFAGRRAASRGGEHPRSSP</sequence>
<feature type="transmembrane region" description="Helical" evidence="1">
    <location>
        <begin position="161"/>
        <end position="181"/>
    </location>
</feature>
<evidence type="ECO:0000313" key="3">
    <source>
        <dbReference type="Proteomes" id="UP000237889"/>
    </source>
</evidence>
<keyword evidence="1" id="KW-1133">Transmembrane helix</keyword>
<feature type="transmembrane region" description="Helical" evidence="1">
    <location>
        <begin position="237"/>
        <end position="256"/>
    </location>
</feature>
<feature type="transmembrane region" description="Helical" evidence="1">
    <location>
        <begin position="347"/>
        <end position="375"/>
    </location>
</feature>
<keyword evidence="3" id="KW-1185">Reference proteome</keyword>
<dbReference type="KEGG" id="phr:C6569_21125"/>
<feature type="transmembrane region" description="Helical" evidence="1">
    <location>
        <begin position="39"/>
        <end position="62"/>
    </location>
</feature>
<evidence type="ECO:0000313" key="2">
    <source>
        <dbReference type="EMBL" id="AVO47812.1"/>
    </source>
</evidence>
<evidence type="ECO:0000256" key="1">
    <source>
        <dbReference type="SAM" id="Phobius"/>
    </source>
</evidence>
<dbReference type="InterPro" id="IPR004711">
    <property type="entry name" value="Benzoate_Transporter"/>
</dbReference>
<reference evidence="2 3" key="1">
    <citation type="submission" date="2018-03" db="EMBL/GenBank/DDBJ databases">
        <title>Genome sequencing of Phreatobacter sp.</title>
        <authorList>
            <person name="Kim S.-J."/>
            <person name="Heo J."/>
            <person name="Kwon S.-W."/>
        </authorList>
    </citation>
    <scope>NUCLEOTIDE SEQUENCE [LARGE SCALE GENOMIC DNA]</scope>
    <source>
        <strain evidence="2 3">S-12</strain>
    </source>
</reference>
<dbReference type="GO" id="GO:0042925">
    <property type="term" value="F:benzoate transmembrane transporter activity"/>
    <property type="evidence" value="ECO:0007669"/>
    <property type="project" value="InterPro"/>
</dbReference>
<keyword evidence="1" id="KW-0472">Membrane</keyword>
<dbReference type="AlphaFoldDB" id="A0A2S0NI23"/>
<feature type="transmembrane region" description="Helical" evidence="1">
    <location>
        <begin position="193"/>
        <end position="216"/>
    </location>
</feature>
<dbReference type="Pfam" id="PF03594">
    <property type="entry name" value="BenE"/>
    <property type="match status" value="1"/>
</dbReference>
<feature type="transmembrane region" description="Helical" evidence="1">
    <location>
        <begin position="82"/>
        <end position="103"/>
    </location>
</feature>
<feature type="transmembrane region" description="Helical" evidence="1">
    <location>
        <begin position="110"/>
        <end position="128"/>
    </location>
</feature>
<gene>
    <name evidence="2" type="ORF">C6569_21125</name>
</gene>
<protein>
    <submittedName>
        <fullName evidence="2">Benzoate transporter</fullName>
    </submittedName>
</protein>
<proteinExistence type="predicted"/>
<dbReference type="PANTHER" id="PTHR30199">
    <property type="entry name" value="MFS FAMILY TRANSPORTER, PREDICTED SUBSTRATE BENZOATE"/>
    <property type="match status" value="1"/>
</dbReference>
<feature type="transmembrane region" description="Helical" evidence="1">
    <location>
        <begin position="6"/>
        <end position="27"/>
    </location>
</feature>
<dbReference type="NCBIfam" id="TIGR00843">
    <property type="entry name" value="benE"/>
    <property type="match status" value="1"/>
</dbReference>
<feature type="transmembrane region" description="Helical" evidence="1">
    <location>
        <begin position="286"/>
        <end position="306"/>
    </location>
</feature>
<name>A0A2S0NI23_9HYPH</name>
<dbReference type="OrthoDB" id="9792424at2"/>
<dbReference type="PANTHER" id="PTHR30199:SF0">
    <property type="entry name" value="INNER MEMBRANE PROTEIN YDCO"/>
    <property type="match status" value="1"/>
</dbReference>
<dbReference type="GO" id="GO:0005886">
    <property type="term" value="C:plasma membrane"/>
    <property type="evidence" value="ECO:0007669"/>
    <property type="project" value="TreeGrafter"/>
</dbReference>
<feature type="transmembrane region" description="Helical" evidence="1">
    <location>
        <begin position="134"/>
        <end position="154"/>
    </location>
</feature>
<keyword evidence="1" id="KW-0812">Transmembrane</keyword>
<organism evidence="2 3">
    <name type="scientific">Phreatobacter cathodiphilus</name>
    <dbReference type="NCBI Taxonomy" id="1868589"/>
    <lineage>
        <taxon>Bacteria</taxon>
        <taxon>Pseudomonadati</taxon>
        <taxon>Pseudomonadota</taxon>
        <taxon>Alphaproteobacteria</taxon>
        <taxon>Hyphomicrobiales</taxon>
        <taxon>Phreatobacteraceae</taxon>
        <taxon>Phreatobacter</taxon>
    </lineage>
</organism>
<feature type="transmembrane region" description="Helical" evidence="1">
    <location>
        <begin position="313"/>
        <end position="335"/>
    </location>
</feature>